<evidence type="ECO:0000256" key="5">
    <source>
        <dbReference type="HAMAP-Rule" id="MF_00514"/>
    </source>
</evidence>
<dbReference type="eggNOG" id="COG0291">
    <property type="taxonomic scope" value="Bacteria"/>
</dbReference>
<dbReference type="RefSeq" id="WP_013708471.1">
    <property type="nucleotide sequence ID" value="NC_015389.1"/>
</dbReference>
<protein>
    <recommendedName>
        <fullName evidence="4 5">Large ribosomal subunit protein bL35</fullName>
    </recommendedName>
</protein>
<proteinExistence type="inferred from homology"/>
<sequence length="63" mass="7215">MPKMKSHSGTKKRFRLTGTGKIMRAKAFKSHLTGKKSQNRKRGYRQETEVSPADRKVIKARLA</sequence>
<evidence type="ECO:0000256" key="6">
    <source>
        <dbReference type="RuleBase" id="RU000568"/>
    </source>
</evidence>
<dbReference type="InterPro" id="IPR021137">
    <property type="entry name" value="Ribosomal_bL35-like"/>
</dbReference>
<dbReference type="Pfam" id="PF01632">
    <property type="entry name" value="Ribosomal_L35p"/>
    <property type="match status" value="1"/>
</dbReference>
<dbReference type="STRING" id="700015.Corgl_0614"/>
<dbReference type="PRINTS" id="PR00064">
    <property type="entry name" value="RIBOSOMALL35"/>
</dbReference>
<feature type="compositionally biased region" description="Basic residues" evidence="7">
    <location>
        <begin position="1"/>
        <end position="15"/>
    </location>
</feature>
<dbReference type="SUPFAM" id="SSF143034">
    <property type="entry name" value="L35p-like"/>
    <property type="match status" value="1"/>
</dbReference>
<evidence type="ECO:0000313" key="8">
    <source>
        <dbReference type="EMBL" id="AEB06728.1"/>
    </source>
</evidence>
<keyword evidence="3 5" id="KW-0687">Ribonucleoprotein</keyword>
<name>F2NBJ2_CORGP</name>
<evidence type="ECO:0000256" key="4">
    <source>
        <dbReference type="ARBA" id="ARBA00071664"/>
    </source>
</evidence>
<dbReference type="PANTHER" id="PTHR33343:SF1">
    <property type="entry name" value="LARGE RIBOSOMAL SUBUNIT PROTEIN BL35M"/>
    <property type="match status" value="1"/>
</dbReference>
<feature type="region of interest" description="Disordered" evidence="7">
    <location>
        <begin position="1"/>
        <end position="20"/>
    </location>
</feature>
<feature type="region of interest" description="Disordered" evidence="7">
    <location>
        <begin position="28"/>
        <end position="63"/>
    </location>
</feature>
<evidence type="ECO:0000256" key="1">
    <source>
        <dbReference type="ARBA" id="ARBA00006598"/>
    </source>
</evidence>
<dbReference type="HOGENOM" id="CLU_169643_4_1_11"/>
<dbReference type="InterPro" id="IPR037229">
    <property type="entry name" value="Ribosomal_bL35_sf"/>
</dbReference>
<gene>
    <name evidence="5" type="primary">rpmI</name>
    <name evidence="8" type="ordered locus">Corgl_0614</name>
</gene>
<organism evidence="8 9">
    <name type="scientific">Coriobacterium glomerans (strain ATCC 49209 / DSM 20642 / JCM 10262 / PW2)</name>
    <dbReference type="NCBI Taxonomy" id="700015"/>
    <lineage>
        <taxon>Bacteria</taxon>
        <taxon>Bacillati</taxon>
        <taxon>Actinomycetota</taxon>
        <taxon>Coriobacteriia</taxon>
        <taxon>Coriobacteriales</taxon>
        <taxon>Coriobacteriaceae</taxon>
        <taxon>Coriobacterium</taxon>
    </lineage>
</organism>
<keyword evidence="9" id="KW-1185">Reference proteome</keyword>
<dbReference type="HAMAP" id="MF_00514">
    <property type="entry name" value="Ribosomal_bL35"/>
    <property type="match status" value="1"/>
</dbReference>
<feature type="compositionally biased region" description="Basic residues" evidence="7">
    <location>
        <begin position="28"/>
        <end position="43"/>
    </location>
</feature>
<feature type="compositionally biased region" description="Basic and acidic residues" evidence="7">
    <location>
        <begin position="44"/>
        <end position="57"/>
    </location>
</feature>
<dbReference type="OrthoDB" id="9804851at2"/>
<dbReference type="GO" id="GO:0003735">
    <property type="term" value="F:structural constituent of ribosome"/>
    <property type="evidence" value="ECO:0007669"/>
    <property type="project" value="InterPro"/>
</dbReference>
<dbReference type="Proteomes" id="UP000006851">
    <property type="component" value="Chromosome"/>
</dbReference>
<dbReference type="FunFam" id="4.10.410.60:FF:000001">
    <property type="entry name" value="50S ribosomal protein L35"/>
    <property type="match status" value="1"/>
</dbReference>
<dbReference type="EMBL" id="CP002628">
    <property type="protein sequence ID" value="AEB06728.1"/>
    <property type="molecule type" value="Genomic_DNA"/>
</dbReference>
<keyword evidence="2 5" id="KW-0689">Ribosomal protein</keyword>
<reference evidence="9" key="1">
    <citation type="journal article" date="2013" name="Stand. Genomic Sci.">
        <title>Complete genome sequence of Coriobacterium glomerans type strain (PW2(T)) from the midgut of Pyrrhocoris apterus L. (red soldier bug).</title>
        <authorList>
            <person name="Stackebrandt E."/>
            <person name="Zeytun A."/>
            <person name="Lapidus A."/>
            <person name="Nolan M."/>
            <person name="Lucas S."/>
            <person name="Hammon N."/>
            <person name="Deshpande S."/>
            <person name="Cheng J.F."/>
            <person name="Tapia R."/>
            <person name="Goodwin L.A."/>
            <person name="Pitluck S."/>
            <person name="Liolios K."/>
            <person name="Pagani I."/>
            <person name="Ivanova N."/>
            <person name="Mavromatis K."/>
            <person name="Mikhailova N."/>
            <person name="Huntemann M."/>
            <person name="Pati A."/>
            <person name="Chen A."/>
            <person name="Palaniappan K."/>
            <person name="Chang Y.J."/>
            <person name="Land M."/>
            <person name="Hauser L."/>
            <person name="Rohde M."/>
            <person name="Pukall R."/>
            <person name="Goker M."/>
            <person name="Detter J.C."/>
            <person name="Woyke T."/>
            <person name="Bristow J."/>
            <person name="Eisen J.A."/>
            <person name="Markowitz V."/>
            <person name="Hugenholtz P."/>
            <person name="Kyrpides N.C."/>
            <person name="Klenk H.P."/>
        </authorList>
    </citation>
    <scope>NUCLEOTIDE SEQUENCE</scope>
    <source>
        <strain evidence="9">ATCC 49209 / DSM 20642 / JCM 10262 / PW2</strain>
    </source>
</reference>
<accession>F2NBJ2</accession>
<evidence type="ECO:0000256" key="2">
    <source>
        <dbReference type="ARBA" id="ARBA00022980"/>
    </source>
</evidence>
<dbReference type="GO" id="GO:0022625">
    <property type="term" value="C:cytosolic large ribosomal subunit"/>
    <property type="evidence" value="ECO:0007669"/>
    <property type="project" value="TreeGrafter"/>
</dbReference>
<evidence type="ECO:0000313" key="9">
    <source>
        <dbReference type="Proteomes" id="UP000006851"/>
    </source>
</evidence>
<dbReference type="InterPro" id="IPR001706">
    <property type="entry name" value="Ribosomal_bL35"/>
</dbReference>
<evidence type="ECO:0000256" key="7">
    <source>
        <dbReference type="SAM" id="MobiDB-lite"/>
    </source>
</evidence>
<comment type="similarity">
    <text evidence="1 5 6">Belongs to the bacterial ribosomal protein bL35 family.</text>
</comment>
<dbReference type="Gene3D" id="4.10.410.60">
    <property type="match status" value="1"/>
</dbReference>
<dbReference type="KEGG" id="cgo:Corgl_0614"/>
<dbReference type="AlphaFoldDB" id="F2NBJ2"/>
<evidence type="ECO:0000256" key="3">
    <source>
        <dbReference type="ARBA" id="ARBA00023274"/>
    </source>
</evidence>
<dbReference type="GO" id="GO:0006412">
    <property type="term" value="P:translation"/>
    <property type="evidence" value="ECO:0007669"/>
    <property type="project" value="UniProtKB-UniRule"/>
</dbReference>
<dbReference type="PANTHER" id="PTHR33343">
    <property type="entry name" value="54S RIBOSOMAL PROTEIN BL35M"/>
    <property type="match status" value="1"/>
</dbReference>
<dbReference type="NCBIfam" id="TIGR00001">
    <property type="entry name" value="rpmI_bact"/>
    <property type="match status" value="1"/>
</dbReference>